<gene>
    <name evidence="1" type="ORF">K3G42_024476</name>
</gene>
<dbReference type="EMBL" id="CM037618">
    <property type="protein sequence ID" value="KAH8000340.1"/>
    <property type="molecule type" value="Genomic_DNA"/>
</dbReference>
<keyword evidence="2" id="KW-1185">Reference proteome</keyword>
<sequence>MDSLGFGAAVSLLSLSVIKSSYASLFLGDCGRPKQFPNAQLRTREVKDSYPVGTRLSYGCLPGYELASSGRPVITCHPNSQWSDISVVCQGRRCPIPDIENGRIVEDSDLRLGAEITFACYEGHRAIGQNGARCVLREGGVIWSHEPPYCERIPCFPPPTIAHGVHDGRDVYSYGTAVTYRCNSPYSLIGSRTIVCLSDQDQNGKWNQPAPECRVVRCGVPEVSNGLMRTSYRPSYTYQDRVIFECVSGYRLKDNRGDAFCGANSTWQPHLPECIPGVPPTTTPGGDVEDGTLPGELYHD</sequence>
<evidence type="ECO:0000313" key="1">
    <source>
        <dbReference type="EMBL" id="KAH8000340.1"/>
    </source>
</evidence>
<dbReference type="Proteomes" id="UP000827872">
    <property type="component" value="Linkage Group LG05"/>
</dbReference>
<reference evidence="1" key="1">
    <citation type="submission" date="2021-08" db="EMBL/GenBank/DDBJ databases">
        <title>The first chromosome-level gecko genome reveals the dynamic sex chromosomes of Neotropical dwarf geckos (Sphaerodactylidae: Sphaerodactylus).</title>
        <authorList>
            <person name="Pinto B.J."/>
            <person name="Keating S.E."/>
            <person name="Gamble T."/>
        </authorList>
    </citation>
    <scope>NUCLEOTIDE SEQUENCE</scope>
    <source>
        <strain evidence="1">TG3544</strain>
    </source>
</reference>
<accession>A0ACB8F4S8</accession>
<organism evidence="1 2">
    <name type="scientific">Sphaerodactylus townsendi</name>
    <dbReference type="NCBI Taxonomy" id="933632"/>
    <lineage>
        <taxon>Eukaryota</taxon>
        <taxon>Metazoa</taxon>
        <taxon>Chordata</taxon>
        <taxon>Craniata</taxon>
        <taxon>Vertebrata</taxon>
        <taxon>Euteleostomi</taxon>
        <taxon>Lepidosauria</taxon>
        <taxon>Squamata</taxon>
        <taxon>Bifurcata</taxon>
        <taxon>Gekkota</taxon>
        <taxon>Sphaerodactylidae</taxon>
        <taxon>Sphaerodactylus</taxon>
    </lineage>
</organism>
<evidence type="ECO:0000313" key="2">
    <source>
        <dbReference type="Proteomes" id="UP000827872"/>
    </source>
</evidence>
<comment type="caution">
    <text evidence="1">The sequence shown here is derived from an EMBL/GenBank/DDBJ whole genome shotgun (WGS) entry which is preliminary data.</text>
</comment>
<proteinExistence type="predicted"/>
<name>A0ACB8F4S8_9SAUR</name>
<protein>
    <submittedName>
        <fullName evidence="1">Uncharacterized protein</fullName>
    </submittedName>
</protein>